<proteinExistence type="predicted"/>
<evidence type="ECO:0000313" key="1">
    <source>
        <dbReference type="EMBL" id="AHH98214.1"/>
    </source>
</evidence>
<dbReference type="RefSeq" id="WP_025358243.1">
    <property type="nucleotide sequence ID" value="NZ_CP007155.1"/>
</dbReference>
<dbReference type="EMBL" id="CP007155">
    <property type="protein sequence ID" value="AHH98214.1"/>
    <property type="molecule type" value="Genomic_DNA"/>
</dbReference>
<dbReference type="HOGENOM" id="CLU_2070019_0_0_11"/>
<gene>
    <name evidence="1" type="ORF">KALB_4852</name>
</gene>
<dbReference type="AlphaFoldDB" id="W5WJ76"/>
<keyword evidence="2" id="KW-1185">Reference proteome</keyword>
<evidence type="ECO:0000313" key="2">
    <source>
        <dbReference type="Proteomes" id="UP000019225"/>
    </source>
</evidence>
<dbReference type="KEGG" id="kal:KALB_4852"/>
<dbReference type="Proteomes" id="UP000019225">
    <property type="component" value="Chromosome"/>
</dbReference>
<name>W5WJ76_9PSEU</name>
<organism evidence="1 2">
    <name type="scientific">Kutzneria albida DSM 43870</name>
    <dbReference type="NCBI Taxonomy" id="1449976"/>
    <lineage>
        <taxon>Bacteria</taxon>
        <taxon>Bacillati</taxon>
        <taxon>Actinomycetota</taxon>
        <taxon>Actinomycetes</taxon>
        <taxon>Pseudonocardiales</taxon>
        <taxon>Pseudonocardiaceae</taxon>
        <taxon>Kutzneria</taxon>
    </lineage>
</organism>
<sequence>MSGNDNWLPVEEHKEPWPWEQTRDEAAQFLNAAADRLEMAACDFQSEWFWQRETRRADLSVGAANWARMVGPAIAPFLVGQLRAAASSMASVCMADEIPASTNPNVFGLASHIMAVRS</sequence>
<accession>W5WJ76</accession>
<protein>
    <submittedName>
        <fullName evidence="1">Uncharacterized protein</fullName>
    </submittedName>
</protein>
<reference evidence="1 2" key="1">
    <citation type="journal article" date="2014" name="BMC Genomics">
        <title>Complete genome sequence of producer of the glycopeptide antibiotic Aculeximycin Kutzneria albida DSM 43870T, a representative of minor genus of Pseudonocardiaceae.</title>
        <authorList>
            <person name="Rebets Y."/>
            <person name="Tokovenko B."/>
            <person name="Lushchyk I."/>
            <person name="Ruckert C."/>
            <person name="Zaburannyi N."/>
            <person name="Bechthold A."/>
            <person name="Kalinowski J."/>
            <person name="Luzhetskyy A."/>
        </authorList>
    </citation>
    <scope>NUCLEOTIDE SEQUENCE [LARGE SCALE GENOMIC DNA]</scope>
    <source>
        <strain evidence="1">DSM 43870</strain>
    </source>
</reference>
<dbReference type="STRING" id="1449976.KALB_4852"/>